<evidence type="ECO:0000313" key="2">
    <source>
        <dbReference type="Proteomes" id="UP001305414"/>
    </source>
</evidence>
<gene>
    <name evidence="1" type="ORF">RRF57_011135</name>
</gene>
<sequence>MADVSINKFNDRVAIGLGEVLWSWQCCDSCQANRKCQATVCSSYISRAKRYLKYYEALVLDYHDEVPFEEQPFRTHGDIWKAIVLLTSRPELTRAEFSGLISAPMLAPVNHNLLIDATTLIVKIVCMTDCSSLYYSPGRLEEGNMGLVWGDQTPFEKYLQGLFTTQSHPVWSSQHGQNEVLCTRRSRMRATKLKKHLGLTVCPTHEIRDHLRLDARRNEIKIFHYASFLKENLKAKKNPSAVNLLPRQLLLEILDSTQRILFPLSDAKSRRLLRHLISNSDYSFDPEIEKFELSILSNPGEENISYVYLAERLEELFQELQSPQPRTWLDKQMQRRSGARYSEFTPHSIKVPSHVLKTTNTIPHLFTEEFNKYRTKH</sequence>
<dbReference type="EMBL" id="JAWHQM010000052">
    <property type="protein sequence ID" value="KAK5635423.1"/>
    <property type="molecule type" value="Genomic_DNA"/>
</dbReference>
<keyword evidence="2" id="KW-1185">Reference proteome</keyword>
<protein>
    <submittedName>
        <fullName evidence="1">Uncharacterized protein</fullName>
    </submittedName>
</protein>
<organism evidence="1 2">
    <name type="scientific">Xylaria bambusicola</name>
    <dbReference type="NCBI Taxonomy" id="326684"/>
    <lineage>
        <taxon>Eukaryota</taxon>
        <taxon>Fungi</taxon>
        <taxon>Dikarya</taxon>
        <taxon>Ascomycota</taxon>
        <taxon>Pezizomycotina</taxon>
        <taxon>Sordariomycetes</taxon>
        <taxon>Xylariomycetidae</taxon>
        <taxon>Xylariales</taxon>
        <taxon>Xylariaceae</taxon>
        <taxon>Xylaria</taxon>
    </lineage>
</organism>
<comment type="caution">
    <text evidence="1">The sequence shown here is derived from an EMBL/GenBank/DDBJ whole genome shotgun (WGS) entry which is preliminary data.</text>
</comment>
<reference evidence="1 2" key="1">
    <citation type="submission" date="2023-10" db="EMBL/GenBank/DDBJ databases">
        <title>Draft genome sequence of Xylaria bambusicola isolate GMP-LS, the root and basal stem rot pathogen of sugarcane in Indonesia.</title>
        <authorList>
            <person name="Selvaraj P."/>
            <person name="Muralishankar V."/>
            <person name="Muruganantham S."/>
            <person name="Sp S."/>
            <person name="Haryani S."/>
            <person name="Lau K.J.X."/>
            <person name="Naqvi N.I."/>
        </authorList>
    </citation>
    <scope>NUCLEOTIDE SEQUENCE [LARGE SCALE GENOMIC DNA]</scope>
    <source>
        <strain evidence="1">GMP-LS</strain>
    </source>
</reference>
<dbReference type="Proteomes" id="UP001305414">
    <property type="component" value="Unassembled WGS sequence"/>
</dbReference>
<evidence type="ECO:0000313" key="1">
    <source>
        <dbReference type="EMBL" id="KAK5635423.1"/>
    </source>
</evidence>
<proteinExistence type="predicted"/>
<accession>A0AAN7ZDU6</accession>
<name>A0AAN7ZDU6_9PEZI</name>
<dbReference type="AlphaFoldDB" id="A0AAN7ZDU6"/>